<evidence type="ECO:0000313" key="1">
    <source>
        <dbReference type="EMBL" id="PWE53101.1"/>
    </source>
</evidence>
<protein>
    <submittedName>
        <fullName evidence="1">Uncharacterized protein</fullName>
    </submittedName>
</protein>
<sequence>MAFGPADLDILRTALETWCEERGIALDSIGGELAASALVNMFREGHRTVPALVDALNRHKSLSSELAI</sequence>
<reference evidence="1 2" key="1">
    <citation type="submission" date="2018-05" db="EMBL/GenBank/DDBJ databases">
        <title>The draft genome of strain NS-104.</title>
        <authorList>
            <person name="Hang P."/>
            <person name="Jiang J."/>
        </authorList>
    </citation>
    <scope>NUCLEOTIDE SEQUENCE [LARGE SCALE GENOMIC DNA]</scope>
    <source>
        <strain evidence="1 2">NS-104</strain>
    </source>
</reference>
<accession>A0A2U2DIM5</accession>
<comment type="caution">
    <text evidence="1">The sequence shown here is derived from an EMBL/GenBank/DDBJ whole genome shotgun (WGS) entry which is preliminary data.</text>
</comment>
<dbReference type="AlphaFoldDB" id="A0A2U2DIM5"/>
<proteinExistence type="predicted"/>
<dbReference type="Proteomes" id="UP000245252">
    <property type="component" value="Unassembled WGS sequence"/>
</dbReference>
<keyword evidence="2" id="KW-1185">Reference proteome</keyword>
<evidence type="ECO:0000313" key="2">
    <source>
        <dbReference type="Proteomes" id="UP000245252"/>
    </source>
</evidence>
<name>A0A2U2DIM5_9HYPH</name>
<organism evidence="1 2">
    <name type="scientific">Metarhizobium album</name>
    <dbReference type="NCBI Taxonomy" id="2182425"/>
    <lineage>
        <taxon>Bacteria</taxon>
        <taxon>Pseudomonadati</taxon>
        <taxon>Pseudomonadota</taxon>
        <taxon>Alphaproteobacteria</taxon>
        <taxon>Hyphomicrobiales</taxon>
        <taxon>Rhizobiaceae</taxon>
        <taxon>Metarhizobium</taxon>
    </lineage>
</organism>
<gene>
    <name evidence="1" type="ORF">DEM27_27400</name>
</gene>
<dbReference type="EMBL" id="QFBC01000018">
    <property type="protein sequence ID" value="PWE53101.1"/>
    <property type="molecule type" value="Genomic_DNA"/>
</dbReference>